<protein>
    <recommendedName>
        <fullName evidence="8">L,D-TPase catalytic domain-containing protein</fullName>
    </recommendedName>
</protein>
<keyword evidence="7" id="KW-0732">Signal</keyword>
<dbReference type="InterPro" id="IPR038063">
    <property type="entry name" value="Transpep_catalytic_dom"/>
</dbReference>
<keyword evidence="4 6" id="KW-0573">Peptidoglycan synthesis</keyword>
<sequence length="174" mass="17443">MLALVVAAVVALLGAGGHTPAAPAAPAVVPAAAPAPAASAPAAPAGIADRAACPPEVVACVDLRTRQSWLQRDGAVVYGPVPFLPGDETGRVPPGPTSSATPTGLFHVGRKNADQVSSEFDEPMPHAVFFAPGGIAFHQGSLAGSSHGCVHLDAAAATAYFDHLRRGDEVLVFS</sequence>
<evidence type="ECO:0000313" key="9">
    <source>
        <dbReference type="EMBL" id="GAA4786651.1"/>
    </source>
</evidence>
<evidence type="ECO:0000256" key="1">
    <source>
        <dbReference type="ARBA" id="ARBA00004752"/>
    </source>
</evidence>
<evidence type="ECO:0000256" key="7">
    <source>
        <dbReference type="SAM" id="SignalP"/>
    </source>
</evidence>
<dbReference type="InterPro" id="IPR050979">
    <property type="entry name" value="LD-transpeptidase"/>
</dbReference>
<evidence type="ECO:0000256" key="4">
    <source>
        <dbReference type="ARBA" id="ARBA00022984"/>
    </source>
</evidence>
<organism evidence="9 10">
    <name type="scientific">Actinomycetospora chlora</name>
    <dbReference type="NCBI Taxonomy" id="663608"/>
    <lineage>
        <taxon>Bacteria</taxon>
        <taxon>Bacillati</taxon>
        <taxon>Actinomycetota</taxon>
        <taxon>Actinomycetes</taxon>
        <taxon>Pseudonocardiales</taxon>
        <taxon>Pseudonocardiaceae</taxon>
        <taxon>Actinomycetospora</taxon>
    </lineage>
</organism>
<evidence type="ECO:0000256" key="5">
    <source>
        <dbReference type="ARBA" id="ARBA00023316"/>
    </source>
</evidence>
<accession>A0ABP9AWG1</accession>
<keyword evidence="3 6" id="KW-0133">Cell shape</keyword>
<feature type="domain" description="L,D-TPase catalytic" evidence="8">
    <location>
        <begin position="57"/>
        <end position="173"/>
    </location>
</feature>
<dbReference type="CDD" id="cd16913">
    <property type="entry name" value="YkuD_like"/>
    <property type="match status" value="1"/>
</dbReference>
<dbReference type="SUPFAM" id="SSF141523">
    <property type="entry name" value="L,D-transpeptidase catalytic domain-like"/>
    <property type="match status" value="1"/>
</dbReference>
<name>A0ABP9AWG1_9PSEU</name>
<feature type="signal peptide" evidence="7">
    <location>
        <begin position="1"/>
        <end position="21"/>
    </location>
</feature>
<evidence type="ECO:0000256" key="3">
    <source>
        <dbReference type="ARBA" id="ARBA00022960"/>
    </source>
</evidence>
<dbReference type="Proteomes" id="UP001500928">
    <property type="component" value="Unassembled WGS sequence"/>
</dbReference>
<dbReference type="Pfam" id="PF03734">
    <property type="entry name" value="YkuD"/>
    <property type="match status" value="1"/>
</dbReference>
<comment type="caution">
    <text evidence="9">The sequence shown here is derived from an EMBL/GenBank/DDBJ whole genome shotgun (WGS) entry which is preliminary data.</text>
</comment>
<feature type="chain" id="PRO_5046769134" description="L,D-TPase catalytic domain-containing protein" evidence="7">
    <location>
        <begin position="22"/>
        <end position="174"/>
    </location>
</feature>
<keyword evidence="10" id="KW-1185">Reference proteome</keyword>
<feature type="active site" description="Proton donor/acceptor" evidence="6">
    <location>
        <position position="138"/>
    </location>
</feature>
<dbReference type="PANTHER" id="PTHR30582:SF33">
    <property type="entry name" value="EXPORTED PROTEIN"/>
    <property type="match status" value="1"/>
</dbReference>
<keyword evidence="2" id="KW-0808">Transferase</keyword>
<comment type="pathway">
    <text evidence="1 6">Cell wall biogenesis; peptidoglycan biosynthesis.</text>
</comment>
<dbReference type="PANTHER" id="PTHR30582">
    <property type="entry name" value="L,D-TRANSPEPTIDASE"/>
    <property type="match status" value="1"/>
</dbReference>
<dbReference type="Gene3D" id="2.40.440.10">
    <property type="entry name" value="L,D-transpeptidase catalytic domain-like"/>
    <property type="match status" value="1"/>
</dbReference>
<reference evidence="10" key="1">
    <citation type="journal article" date="2019" name="Int. J. Syst. Evol. Microbiol.">
        <title>The Global Catalogue of Microorganisms (GCM) 10K type strain sequencing project: providing services to taxonomists for standard genome sequencing and annotation.</title>
        <authorList>
            <consortium name="The Broad Institute Genomics Platform"/>
            <consortium name="The Broad Institute Genome Sequencing Center for Infectious Disease"/>
            <person name="Wu L."/>
            <person name="Ma J."/>
        </authorList>
    </citation>
    <scope>NUCLEOTIDE SEQUENCE [LARGE SCALE GENOMIC DNA]</scope>
    <source>
        <strain evidence="10">JCM 17979</strain>
    </source>
</reference>
<dbReference type="EMBL" id="BAABHO010000013">
    <property type="protein sequence ID" value="GAA4786651.1"/>
    <property type="molecule type" value="Genomic_DNA"/>
</dbReference>
<keyword evidence="5 6" id="KW-0961">Cell wall biogenesis/degradation</keyword>
<evidence type="ECO:0000256" key="6">
    <source>
        <dbReference type="PROSITE-ProRule" id="PRU01373"/>
    </source>
</evidence>
<gene>
    <name evidence="9" type="ORF">GCM10023200_20930</name>
</gene>
<evidence type="ECO:0000259" key="8">
    <source>
        <dbReference type="PROSITE" id="PS52029"/>
    </source>
</evidence>
<feature type="active site" description="Nucleophile" evidence="6">
    <location>
        <position position="149"/>
    </location>
</feature>
<proteinExistence type="predicted"/>
<dbReference type="PROSITE" id="PS52029">
    <property type="entry name" value="LD_TPASE"/>
    <property type="match status" value="1"/>
</dbReference>
<evidence type="ECO:0000313" key="10">
    <source>
        <dbReference type="Proteomes" id="UP001500928"/>
    </source>
</evidence>
<evidence type="ECO:0000256" key="2">
    <source>
        <dbReference type="ARBA" id="ARBA00022679"/>
    </source>
</evidence>
<dbReference type="InterPro" id="IPR005490">
    <property type="entry name" value="LD_TPept_cat_dom"/>
</dbReference>